<keyword evidence="4" id="KW-1133">Transmembrane helix</keyword>
<evidence type="ECO:0000256" key="4">
    <source>
        <dbReference type="SAM" id="Phobius"/>
    </source>
</evidence>
<evidence type="ECO:0000256" key="3">
    <source>
        <dbReference type="ARBA" id="ARBA00022842"/>
    </source>
</evidence>
<protein>
    <submittedName>
        <fullName evidence="7">Phospholipid-transporting ATPase 2-like</fullName>
    </submittedName>
</protein>
<comment type="subcellular location">
    <subcellularLocation>
        <location evidence="1">Membrane</location>
        <topology evidence="1">Multi-pass membrane protein</topology>
    </subcellularLocation>
</comment>
<accession>A0ABM3HMX9</accession>
<dbReference type="Pfam" id="PF16212">
    <property type="entry name" value="PhoLip_ATPase_C"/>
    <property type="match status" value="1"/>
</dbReference>
<evidence type="ECO:0000313" key="7">
    <source>
        <dbReference type="RefSeq" id="XP_048137963.1"/>
    </source>
</evidence>
<dbReference type="RefSeq" id="XP_048137963.1">
    <property type="nucleotide sequence ID" value="XM_048282006.1"/>
</dbReference>
<name>A0ABM3HMX9_9MYRT</name>
<gene>
    <name evidence="7" type="primary">LOC125312519</name>
</gene>
<feature type="transmembrane region" description="Helical" evidence="4">
    <location>
        <begin position="69"/>
        <end position="90"/>
    </location>
</feature>
<dbReference type="PANTHER" id="PTHR24092">
    <property type="entry name" value="PROBABLE PHOSPHOLIPID-TRANSPORTING ATPASE"/>
    <property type="match status" value="1"/>
</dbReference>
<sequence length="158" mass="18407">MEGVSMVALSGCIWLQWFVVALEANSFTRWQHLAIWGNLLAFYINLMLSAIPSSGMYTIMFQLCRQPSYWLIMLVIVRTGMGPILALKYFRYTYRPSQINKLQQAGGMGDRFCPWETLNRKRGRRREPFLHCQSRNPRTEIPFTSLDFRILLIPPGIL</sequence>
<keyword evidence="4" id="KW-0472">Membrane</keyword>
<organism evidence="6 7">
    <name type="scientific">Rhodamnia argentea</name>
    <dbReference type="NCBI Taxonomy" id="178133"/>
    <lineage>
        <taxon>Eukaryota</taxon>
        <taxon>Viridiplantae</taxon>
        <taxon>Streptophyta</taxon>
        <taxon>Embryophyta</taxon>
        <taxon>Tracheophyta</taxon>
        <taxon>Spermatophyta</taxon>
        <taxon>Magnoliopsida</taxon>
        <taxon>eudicotyledons</taxon>
        <taxon>Gunneridae</taxon>
        <taxon>Pentapetalae</taxon>
        <taxon>rosids</taxon>
        <taxon>malvids</taxon>
        <taxon>Myrtales</taxon>
        <taxon>Myrtaceae</taxon>
        <taxon>Myrtoideae</taxon>
        <taxon>Myrteae</taxon>
        <taxon>Australasian group</taxon>
        <taxon>Rhodamnia</taxon>
    </lineage>
</organism>
<reference evidence="7" key="1">
    <citation type="submission" date="2025-08" db="UniProtKB">
        <authorList>
            <consortium name="RefSeq"/>
        </authorList>
    </citation>
    <scope>IDENTIFICATION</scope>
    <source>
        <tissue evidence="7">Leaf</tissue>
    </source>
</reference>
<keyword evidence="4" id="KW-0812">Transmembrane</keyword>
<feature type="transmembrane region" description="Helical" evidence="4">
    <location>
        <begin position="39"/>
        <end position="63"/>
    </location>
</feature>
<evidence type="ECO:0000256" key="1">
    <source>
        <dbReference type="ARBA" id="ARBA00004141"/>
    </source>
</evidence>
<dbReference type="InterPro" id="IPR032630">
    <property type="entry name" value="P_typ_ATPase_c"/>
</dbReference>
<feature type="domain" description="P-type ATPase C-terminal" evidence="5">
    <location>
        <begin position="4"/>
        <end position="97"/>
    </location>
</feature>
<dbReference type="Proteomes" id="UP000827889">
    <property type="component" value="Chromosome 7"/>
</dbReference>
<dbReference type="PANTHER" id="PTHR24092:SF19">
    <property type="entry name" value="PHOSPHOLIPID-TRANSPORTING ATPASE"/>
    <property type="match status" value="1"/>
</dbReference>
<feature type="transmembrane region" description="Helical" evidence="4">
    <location>
        <begin position="6"/>
        <end position="27"/>
    </location>
</feature>
<keyword evidence="2" id="KW-0479">Metal-binding</keyword>
<keyword evidence="3" id="KW-0460">Magnesium</keyword>
<dbReference type="GeneID" id="125312519"/>
<evidence type="ECO:0000259" key="5">
    <source>
        <dbReference type="Pfam" id="PF16212"/>
    </source>
</evidence>
<evidence type="ECO:0000256" key="2">
    <source>
        <dbReference type="ARBA" id="ARBA00022723"/>
    </source>
</evidence>
<evidence type="ECO:0000313" key="6">
    <source>
        <dbReference type="Proteomes" id="UP000827889"/>
    </source>
</evidence>
<keyword evidence="6" id="KW-1185">Reference proteome</keyword>
<proteinExistence type="predicted"/>